<organism evidence="2 3">
    <name type="scientific">Actinomarinicola tropica</name>
    <dbReference type="NCBI Taxonomy" id="2789776"/>
    <lineage>
        <taxon>Bacteria</taxon>
        <taxon>Bacillati</taxon>
        <taxon>Actinomycetota</taxon>
        <taxon>Acidimicrobiia</taxon>
        <taxon>Acidimicrobiales</taxon>
        <taxon>Iamiaceae</taxon>
        <taxon>Actinomarinicola</taxon>
    </lineage>
</organism>
<dbReference type="InterPro" id="IPR011042">
    <property type="entry name" value="6-blade_b-propeller_TolB-like"/>
</dbReference>
<evidence type="ECO:0000259" key="1">
    <source>
        <dbReference type="Pfam" id="PF07995"/>
    </source>
</evidence>
<name>A0A5Q2RR33_9ACTN</name>
<evidence type="ECO:0000313" key="2">
    <source>
        <dbReference type="EMBL" id="QGG97021.1"/>
    </source>
</evidence>
<dbReference type="AlphaFoldDB" id="A0A5Q2RR33"/>
<gene>
    <name evidence="2" type="ORF">GH723_07580</name>
</gene>
<proteinExistence type="predicted"/>
<evidence type="ECO:0000313" key="3">
    <source>
        <dbReference type="Proteomes" id="UP000334019"/>
    </source>
</evidence>
<protein>
    <recommendedName>
        <fullName evidence="1">Glucose/Sorbosone dehydrogenase domain-containing protein</fullName>
    </recommendedName>
</protein>
<dbReference type="KEGG" id="atq:GH723_07580"/>
<sequence>MVVGSSDARHLRRRLPARLPLGELGGRLAVASLKDSTLRLFTFAPDGRVVGQEIVPQLNGTFGRLRAVDQAPDGSLYVTTSNGSGDRVLRITAG</sequence>
<keyword evidence="3" id="KW-1185">Reference proteome</keyword>
<dbReference type="Gene3D" id="2.120.10.30">
    <property type="entry name" value="TolB, C-terminal domain"/>
    <property type="match status" value="1"/>
</dbReference>
<dbReference type="Pfam" id="PF07995">
    <property type="entry name" value="GSDH"/>
    <property type="match status" value="1"/>
</dbReference>
<dbReference type="Proteomes" id="UP000334019">
    <property type="component" value="Chromosome"/>
</dbReference>
<feature type="domain" description="Glucose/Sorbosone dehydrogenase" evidence="1">
    <location>
        <begin position="23"/>
        <end position="86"/>
    </location>
</feature>
<dbReference type="SUPFAM" id="SSF63829">
    <property type="entry name" value="Calcium-dependent phosphotriesterase"/>
    <property type="match status" value="1"/>
</dbReference>
<reference evidence="2 3" key="1">
    <citation type="submission" date="2019-11" db="EMBL/GenBank/DDBJ databases">
        <authorList>
            <person name="He Y."/>
        </authorList>
    </citation>
    <scope>NUCLEOTIDE SEQUENCE [LARGE SCALE GENOMIC DNA]</scope>
    <source>
        <strain evidence="2 3">SCSIO 58843</strain>
    </source>
</reference>
<dbReference type="InterPro" id="IPR012938">
    <property type="entry name" value="Glc/Sorbosone_DH"/>
</dbReference>
<dbReference type="EMBL" id="CP045851">
    <property type="protein sequence ID" value="QGG97021.1"/>
    <property type="molecule type" value="Genomic_DNA"/>
</dbReference>
<accession>A0A5Q2RR33</accession>